<evidence type="ECO:0000313" key="3">
    <source>
        <dbReference type="Proteomes" id="UP001344632"/>
    </source>
</evidence>
<keyword evidence="1" id="KW-0812">Transmembrane</keyword>
<feature type="transmembrane region" description="Helical" evidence="1">
    <location>
        <begin position="48"/>
        <end position="69"/>
    </location>
</feature>
<dbReference type="InterPro" id="IPR032366">
    <property type="entry name" value="DUF4871"/>
</dbReference>
<evidence type="ECO:0000313" key="2">
    <source>
        <dbReference type="EMBL" id="MEC0243179.1"/>
    </source>
</evidence>
<dbReference type="EMBL" id="JARLKZ010000021">
    <property type="protein sequence ID" value="MEC0243179.1"/>
    <property type="molecule type" value="Genomic_DNA"/>
</dbReference>
<protein>
    <submittedName>
        <fullName evidence="2">DUF4871 domain-containing protein</fullName>
    </submittedName>
</protein>
<keyword evidence="1" id="KW-0472">Membrane</keyword>
<dbReference type="RefSeq" id="WP_326090906.1">
    <property type="nucleotide sequence ID" value="NZ_JARLKZ010000021.1"/>
</dbReference>
<reference evidence="2 3" key="1">
    <citation type="submission" date="2023-03" db="EMBL/GenBank/DDBJ databases">
        <title>Bacillus Genome Sequencing.</title>
        <authorList>
            <person name="Dunlap C."/>
        </authorList>
    </citation>
    <scope>NUCLEOTIDE SEQUENCE [LARGE SCALE GENOMIC DNA]</scope>
    <source>
        <strain evidence="2 3">BD-525</strain>
    </source>
</reference>
<name>A0ABU6GV09_9BACL</name>
<dbReference type="Proteomes" id="UP001344632">
    <property type="component" value="Unassembled WGS sequence"/>
</dbReference>
<comment type="caution">
    <text evidence="2">The sequence shown here is derived from an EMBL/GenBank/DDBJ whole genome shotgun (WGS) entry which is preliminary data.</text>
</comment>
<dbReference type="Pfam" id="PF16167">
    <property type="entry name" value="DUF4871"/>
    <property type="match status" value="1"/>
</dbReference>
<keyword evidence="3" id="KW-1185">Reference proteome</keyword>
<organism evidence="2 3">
    <name type="scientific">Paenibacillus dokdonensis</name>
    <dbReference type="NCBI Taxonomy" id="2567944"/>
    <lineage>
        <taxon>Bacteria</taxon>
        <taxon>Bacillati</taxon>
        <taxon>Bacillota</taxon>
        <taxon>Bacilli</taxon>
        <taxon>Bacillales</taxon>
        <taxon>Paenibacillaceae</taxon>
        <taxon>Paenibacillus</taxon>
    </lineage>
</organism>
<dbReference type="Gene3D" id="2.60.40.3830">
    <property type="match status" value="2"/>
</dbReference>
<evidence type="ECO:0000256" key="1">
    <source>
        <dbReference type="SAM" id="Phobius"/>
    </source>
</evidence>
<sequence length="317" mass="35871">MMSNDTKPQWYEQLKTPPFDKPMFTPQMEQQVLQQRLRKQKQYRAAKPLKATAIIGVAVVMTVALIWAVTGRLGTDSSTDLAGLWVKNDAWEPHSVYMQHSTPLIEAIPGGDYQAGRASSCYWLLNIPYEQLQQSTIQITATERNTGMTVTDLPETTIDRTMSNKDSIRFGSDFALPFAGTWRFDVMIDGQKKGDVVFEIPDSDWQIAPNFEFENSVITGKNMRMGYVSSGFIAGKPNKFLWHLFDVEKLSKQIRVNAVKQGSTDVLTLLDTRLSGSEWHKTLPSSMQLPESGLWRLLVYVDDKFFDSMVVVVKAVE</sequence>
<accession>A0ABU6GV09</accession>
<proteinExistence type="predicted"/>
<keyword evidence="1" id="KW-1133">Transmembrane helix</keyword>
<gene>
    <name evidence="2" type="ORF">P4H66_25530</name>
</gene>